<dbReference type="InterPro" id="IPR036514">
    <property type="entry name" value="SGNH_hydro_sf"/>
</dbReference>
<evidence type="ECO:0000256" key="1">
    <source>
        <dbReference type="SAM" id="Coils"/>
    </source>
</evidence>
<evidence type="ECO:0008006" key="5">
    <source>
        <dbReference type="Google" id="ProtNLM"/>
    </source>
</evidence>
<proteinExistence type="predicted"/>
<gene>
    <name evidence="3" type="ORF">MHP168L_531</name>
</gene>
<evidence type="ECO:0000313" key="4">
    <source>
        <dbReference type="Proteomes" id="UP000013962"/>
    </source>
</evidence>
<dbReference type="SUPFAM" id="SSF52266">
    <property type="entry name" value="SGNH hydrolase"/>
    <property type="match status" value="1"/>
</dbReference>
<dbReference type="RefSeq" id="WP_016340239.1">
    <property type="nucleotide sequence ID" value="NC_021283.1"/>
</dbReference>
<dbReference type="InterPro" id="IPR051532">
    <property type="entry name" value="Ester_Hydrolysis_Enzymes"/>
</dbReference>
<dbReference type="Proteomes" id="UP000013962">
    <property type="component" value="Chromosome"/>
</dbReference>
<keyword evidence="1" id="KW-0175">Coiled coil</keyword>
<dbReference type="CDD" id="cd00229">
    <property type="entry name" value="SGNH_hydrolase"/>
    <property type="match status" value="1"/>
</dbReference>
<feature type="coiled-coil region" evidence="1">
    <location>
        <begin position="945"/>
        <end position="972"/>
    </location>
</feature>
<dbReference type="InterPro" id="IPR001087">
    <property type="entry name" value="GDSL"/>
</dbReference>
<dbReference type="PANTHER" id="PTHR30383">
    <property type="entry name" value="THIOESTERASE 1/PROTEASE 1/LYSOPHOSPHOLIPASE L1"/>
    <property type="match status" value="1"/>
</dbReference>
<reference evidence="3 4" key="1">
    <citation type="journal article" date="2013" name="BMC Genomics">
        <title>Comparative genomic analyses of Mycoplasma hyopneumoniae pathogenic 168 strain and its high-passaged attenuated strain.</title>
        <authorList>
            <person name="Liu W."/>
            <person name="Xiao S."/>
            <person name="Li M."/>
            <person name="Guo S."/>
            <person name="Li S."/>
            <person name="Luo R."/>
            <person name="Feng Z."/>
            <person name="Li B."/>
            <person name="Zhou Z."/>
            <person name="Shao G."/>
            <person name="Chen H."/>
            <person name="Fang L."/>
        </authorList>
    </citation>
    <scope>NUCLEOTIDE SEQUENCE [LARGE SCALE GENOMIC DNA]</scope>
    <source>
        <strain evidence="3 4">168-L</strain>
    </source>
</reference>
<dbReference type="PROSITE" id="PS51257">
    <property type="entry name" value="PROKAR_LIPOPROTEIN"/>
    <property type="match status" value="1"/>
</dbReference>
<evidence type="ECO:0000256" key="2">
    <source>
        <dbReference type="SAM" id="MobiDB-lite"/>
    </source>
</evidence>
<organism evidence="3 4">
    <name type="scientific">Mesomycoplasma hyopneumoniae 168-L</name>
    <dbReference type="NCBI Taxonomy" id="1116211"/>
    <lineage>
        <taxon>Bacteria</taxon>
        <taxon>Bacillati</taxon>
        <taxon>Mycoplasmatota</taxon>
        <taxon>Mycoplasmoidales</taxon>
        <taxon>Metamycoplasmataceae</taxon>
        <taxon>Mesomycoplasma</taxon>
    </lineage>
</organism>
<protein>
    <recommendedName>
        <fullName evidence="5">SGNH hydrolase-type esterase domain-containing protein</fullName>
    </recommendedName>
</protein>
<name>A0ABN4B965_MESH1</name>
<accession>A0ABN4B965</accession>
<keyword evidence="4" id="KW-1185">Reference proteome</keyword>
<dbReference type="PANTHER" id="PTHR30383:SF5">
    <property type="entry name" value="SGNH HYDROLASE-TYPE ESTERASE DOMAIN-CONTAINING PROTEIN"/>
    <property type="match status" value="1"/>
</dbReference>
<dbReference type="EMBL" id="CP003131">
    <property type="protein sequence ID" value="AGM22304.1"/>
    <property type="molecule type" value="Genomic_DNA"/>
</dbReference>
<feature type="region of interest" description="Disordered" evidence="2">
    <location>
        <begin position="34"/>
        <end position="56"/>
    </location>
</feature>
<sequence>MQKPDFSKAFKIFLSYSSCLTSSLALLSCYSSLTSNRDSRTPNQNENELTDKKNTNTSNRFKNNVILSEIKYLTLGDSISAGFNWDYSFDFRGNINKNLKIKGLSYAAFFADFIQKIKPNAIKSFDNLALSWTTIKDWLYLLDSENEKFQNFDKIRLNFNYELDKLTKSPYGKQIRDVFGNFSAKNYPKLKEKIKNANLLTVSLGANDLMESIDFRTIAKPNQKIATKAEAAAEFVAKINLAIVKLEKNLNIFIEKIRKINPNLEIVLVGYNILFSSSMKFFDKLLTNELGLPNNYTIIALKQLNEAVKKVAQKQGINFVDLYNERSWLDKANKFAKNEFDIHPSTKGYKKMAQDLLFKLALEQGPNFKTDYFEKLDWNQEYFEKDSNCYKRILNLGPNSEIFKTLSIDNSVNKFITNKSEIEEISSAEIEKVKNSQLAILSRIWYEVSFGTFIDGFLRSNTQISEKLREMLINFWQQNAKNNPSFSKLLHQFLQSDFWLEIIGRFQNYINDVIINQNLEKATISGLTSFLFTDFSEKKLISVFKDAVNSDFASQNINKIKELIFICVFGQSAIQELLINSIIGISAEYKSDLQVIFSFESTRNLFTKIINDFVLESAKYENVNNFLDILKIFLDKPKNYENIVKFSRNFISESLKHRKTVNFLVQIINSNFNLNLSEDDKNALISLLLSVSDTIIRTKTWEKLNNESAKSFLNIVKNTDFRHTSKKISTILGSQVQGTYALFFKNTTNLINLLHELLSFDLSNYQIEVLKRLLTKLYPLISKFKLSYFISTDSPNYNNFSVFFNSVKGFLIENSFQIFNKIISEAINDFVVNKLLYQKIGNLNRFGFEFLRNNLEKFEENIFDFLAKCVNNIDFFTNLSDLINKSLQSEGLSQKSVLTFSKIIKTIFDDFGEKYKNKQLNKNEQDENLIFILVKEAIKSFKNFTNDNFNKYNELKVNLEKAEDEKNNSKINFYKTKIDELENNLSIINFSNFFLKNLIETDIKYKILKNIAKINLKNKIGSQDLILFFKDLFSKSFLHKQIVSNLENNRIFGKEGVKNSLLELLVNFFNSNQVEKLLEKFVDYFFESKKFEKTTDFTGFVTNFIKEHAELIEKIFGLFLGDTATWNSLSNFLMSIFQASKINLSEKATTTILTLVRNIFTKWKNSTLNFENNQKKESPLVIQALIKIIFDSFSDKHTLTKSIFESIIDSLSVDIANNYYKKNENSWSTSDQISQNEIANLFAEIAQTEAISEKIKSNFINIHLEYREKIQQIFDAFLKSNALVELFDGYFKIIAKAEINEPLNNFSLVKSLFENQYFTKIIGKFIIKLENNVNLKQNFTLLLSKIFNVNFEENEFEPLFKLIKYIIQDNINNYYSNEEDPKNFLYKKLTNNSNLSSENTSQNNENLGTENSENTIKYGIYFKKNALLTKLVSLISKLANTNLSTANINFIIENEIGNEEFIIEFLKQIGCVFDKITKTDQEKIWEILVKIFKSNFLKKGIEFFKFSNFNKYKLFEELSIQKKEQINSALRSAMENFLPNPVNKLLIFRIFNFINQNPDKFKEIRKFSGLLTEFLKDNQTSSNMQENQKLTEKIDNSAFLKSYLWYLINFLVKNEEFSQLIVSQILKYLHLDIKDEKNSYLKTKGISNPEEIIKNFLNHFINLGFENKIIEKILEQIINSVKSAHLEAKSNFFDNILTNLKLSEVLNLDLLVNLEEKITDEKTLNNKLPQLEPKIDEHNLIINLPQNQQIPIDSFVDFLDLIFLASPKWNKEKQAEVSPLLKELNNITYTGISFADLLKSNQRDLKLEAISKLFSKIYSENITKENYKNSARGRNLYRFLLMLLFYAYESRIKNSPLRTSAFYGSIHSSSTASEMILNSLKNAGKNEKNSQKYSEFIDFLKGNPIKVKGWWIINTWYTAKDVRLDDMLTLIYYNNEDNRFKNETGQEKLKDQILEQIRQGHFPDNFENPKIISK</sequence>
<dbReference type="Gene3D" id="3.40.50.1110">
    <property type="entry name" value="SGNH hydrolase"/>
    <property type="match status" value="1"/>
</dbReference>
<dbReference type="Pfam" id="PF00657">
    <property type="entry name" value="Lipase_GDSL"/>
    <property type="match status" value="1"/>
</dbReference>
<evidence type="ECO:0000313" key="3">
    <source>
        <dbReference type="EMBL" id="AGM22304.1"/>
    </source>
</evidence>